<gene>
    <name evidence="1" type="ORF">Gorai_004356</name>
</gene>
<dbReference type="EMBL" id="JABEZZ010000012">
    <property type="protein sequence ID" value="MBA0601170.1"/>
    <property type="molecule type" value="Genomic_DNA"/>
</dbReference>
<comment type="caution">
    <text evidence="1">The sequence shown here is derived from an EMBL/GenBank/DDBJ whole genome shotgun (WGS) entry which is preliminary data.</text>
</comment>
<dbReference type="AlphaFoldDB" id="A0A7J8QIS9"/>
<accession>A0A7J8QIS9</accession>
<sequence length="64" mass="7106">MDGKLVSLSLEDGEDDVILVSKDLGSQLAVNDYSFVSYFLTSSIVHFLEMKSTMAKVWHPVRGV</sequence>
<dbReference type="Proteomes" id="UP000593578">
    <property type="component" value="Unassembled WGS sequence"/>
</dbReference>
<name>A0A7J8QIS9_GOSRA</name>
<evidence type="ECO:0000313" key="2">
    <source>
        <dbReference type="Proteomes" id="UP000593578"/>
    </source>
</evidence>
<protein>
    <submittedName>
        <fullName evidence="1">Uncharacterized protein</fullName>
    </submittedName>
</protein>
<organism evidence="1 2">
    <name type="scientific">Gossypium raimondii</name>
    <name type="common">Peruvian cotton</name>
    <name type="synonym">Gossypium klotzschianum subsp. raimondii</name>
    <dbReference type="NCBI Taxonomy" id="29730"/>
    <lineage>
        <taxon>Eukaryota</taxon>
        <taxon>Viridiplantae</taxon>
        <taxon>Streptophyta</taxon>
        <taxon>Embryophyta</taxon>
        <taxon>Tracheophyta</taxon>
        <taxon>Spermatophyta</taxon>
        <taxon>Magnoliopsida</taxon>
        <taxon>eudicotyledons</taxon>
        <taxon>Gunneridae</taxon>
        <taxon>Pentapetalae</taxon>
        <taxon>rosids</taxon>
        <taxon>malvids</taxon>
        <taxon>Malvales</taxon>
        <taxon>Malvaceae</taxon>
        <taxon>Malvoideae</taxon>
        <taxon>Gossypium</taxon>
    </lineage>
</organism>
<proteinExistence type="predicted"/>
<reference evidence="1 2" key="1">
    <citation type="journal article" date="2019" name="Genome Biol. Evol.">
        <title>Insights into the evolution of the New World diploid cottons (Gossypium, subgenus Houzingenia) based on genome sequencing.</title>
        <authorList>
            <person name="Grover C.E."/>
            <person name="Arick M.A. 2nd"/>
            <person name="Thrash A."/>
            <person name="Conover J.L."/>
            <person name="Sanders W.S."/>
            <person name="Peterson D.G."/>
            <person name="Frelichowski J.E."/>
            <person name="Scheffler J.A."/>
            <person name="Scheffler B.E."/>
            <person name="Wendel J.F."/>
        </authorList>
    </citation>
    <scope>NUCLEOTIDE SEQUENCE [LARGE SCALE GENOMIC DNA]</scope>
    <source>
        <strain evidence="1">8</strain>
        <tissue evidence="1">Leaf</tissue>
    </source>
</reference>
<evidence type="ECO:0000313" key="1">
    <source>
        <dbReference type="EMBL" id="MBA0601170.1"/>
    </source>
</evidence>